<feature type="signal peptide" evidence="2">
    <location>
        <begin position="1"/>
        <end position="21"/>
    </location>
</feature>
<evidence type="ECO:0000313" key="4">
    <source>
        <dbReference type="Proteomes" id="UP001556118"/>
    </source>
</evidence>
<comment type="caution">
    <text evidence="3">The sequence shown here is derived from an EMBL/GenBank/DDBJ whole genome shotgun (WGS) entry which is preliminary data.</text>
</comment>
<dbReference type="EMBL" id="JBFNXR010000033">
    <property type="protein sequence ID" value="MEW9855463.1"/>
    <property type="molecule type" value="Genomic_DNA"/>
</dbReference>
<feature type="region of interest" description="Disordered" evidence="1">
    <location>
        <begin position="90"/>
        <end position="123"/>
    </location>
</feature>
<dbReference type="RefSeq" id="WP_367773033.1">
    <property type="nucleotide sequence ID" value="NZ_JBFNXR010000033.1"/>
</dbReference>
<feature type="region of interest" description="Disordered" evidence="1">
    <location>
        <begin position="24"/>
        <end position="73"/>
    </location>
</feature>
<sequence>MKGYRNFALATIVVALIVAMIADEDQPSSSPEHPDNAIMASVESQKASSPHGESPEFPPEAVPPRSAAPWRKRAYETAAAQTGIYESRTSAALEGRAPRQIATAEEMRRLIDESRKRSGDASP</sequence>
<keyword evidence="2" id="KW-0732">Signal</keyword>
<name>A0ABV3RC70_9SPHN</name>
<evidence type="ECO:0000256" key="2">
    <source>
        <dbReference type="SAM" id="SignalP"/>
    </source>
</evidence>
<accession>A0ABV3RC70</accession>
<evidence type="ECO:0000256" key="1">
    <source>
        <dbReference type="SAM" id="MobiDB-lite"/>
    </source>
</evidence>
<feature type="compositionally biased region" description="Basic and acidic residues" evidence="1">
    <location>
        <begin position="105"/>
        <end position="123"/>
    </location>
</feature>
<keyword evidence="4" id="KW-1185">Reference proteome</keyword>
<feature type="chain" id="PRO_5046082968" evidence="2">
    <location>
        <begin position="22"/>
        <end position="123"/>
    </location>
</feature>
<protein>
    <submittedName>
        <fullName evidence="3">Uncharacterized protein</fullName>
    </submittedName>
</protein>
<organism evidence="3 4">
    <name type="scientific">Novosphingobium rhizovicinum</name>
    <dbReference type="NCBI Taxonomy" id="3228928"/>
    <lineage>
        <taxon>Bacteria</taxon>
        <taxon>Pseudomonadati</taxon>
        <taxon>Pseudomonadota</taxon>
        <taxon>Alphaproteobacteria</taxon>
        <taxon>Sphingomonadales</taxon>
        <taxon>Sphingomonadaceae</taxon>
        <taxon>Novosphingobium</taxon>
    </lineage>
</organism>
<dbReference type="Proteomes" id="UP001556118">
    <property type="component" value="Unassembled WGS sequence"/>
</dbReference>
<proteinExistence type="predicted"/>
<gene>
    <name evidence="3" type="ORF">ABUH87_09820</name>
</gene>
<reference evidence="3 4" key="1">
    <citation type="submission" date="2024-06" db="EMBL/GenBank/DDBJ databases">
        <title>Novosphingobium rhizovicinus M1R2S20.</title>
        <authorList>
            <person name="Sun J.-Q."/>
        </authorList>
    </citation>
    <scope>NUCLEOTIDE SEQUENCE [LARGE SCALE GENOMIC DNA]</scope>
    <source>
        <strain evidence="3 4">M1R2S20</strain>
    </source>
</reference>
<evidence type="ECO:0000313" key="3">
    <source>
        <dbReference type="EMBL" id="MEW9855463.1"/>
    </source>
</evidence>